<dbReference type="Pfam" id="PF00571">
    <property type="entry name" value="CBS"/>
    <property type="match status" value="2"/>
</dbReference>
<reference evidence="13 14" key="1">
    <citation type="submission" date="2020-12" db="EMBL/GenBank/DDBJ databases">
        <title>Sulforoseuscoccus oceanibium gen. nov., sp. nov., a representative of the phylum Verrucomicrobia with special cytoplasmic membrane, and proposal of Sulforoseuscoccusaceae fam. nov.</title>
        <authorList>
            <person name="Xi F."/>
        </authorList>
    </citation>
    <scope>NUCLEOTIDE SEQUENCE [LARGE SCALE GENOMIC DNA]</scope>
    <source>
        <strain evidence="13 14">T37</strain>
    </source>
</reference>
<dbReference type="Pfam" id="PF01595">
    <property type="entry name" value="CNNM"/>
    <property type="match status" value="1"/>
</dbReference>
<keyword evidence="6 8" id="KW-0129">CBS domain</keyword>
<dbReference type="PROSITE" id="PS51371">
    <property type="entry name" value="CBS"/>
    <property type="match status" value="2"/>
</dbReference>
<evidence type="ECO:0000259" key="12">
    <source>
        <dbReference type="PROSITE" id="PS51846"/>
    </source>
</evidence>
<dbReference type="RefSeq" id="WP_164362949.1">
    <property type="nucleotide sequence ID" value="NZ_CP066776.1"/>
</dbReference>
<gene>
    <name evidence="13" type="ORF">G3M56_006305</name>
</gene>
<evidence type="ECO:0000256" key="4">
    <source>
        <dbReference type="ARBA" id="ARBA00022737"/>
    </source>
</evidence>
<feature type="transmembrane region" description="Helical" evidence="10">
    <location>
        <begin position="20"/>
        <end position="39"/>
    </location>
</feature>
<dbReference type="InterPro" id="IPR051676">
    <property type="entry name" value="UPF0053_domain"/>
</dbReference>
<dbReference type="PROSITE" id="PS51846">
    <property type="entry name" value="CNNM"/>
    <property type="match status" value="1"/>
</dbReference>
<dbReference type="InterPro" id="IPR016169">
    <property type="entry name" value="FAD-bd_PCMH_sub2"/>
</dbReference>
<dbReference type="SUPFAM" id="SSF54631">
    <property type="entry name" value="CBS-domain pair"/>
    <property type="match status" value="1"/>
</dbReference>
<dbReference type="InterPro" id="IPR000644">
    <property type="entry name" value="CBS_dom"/>
</dbReference>
<protein>
    <submittedName>
        <fullName evidence="13">HlyC/CorC family transporter</fullName>
    </submittedName>
</protein>
<sequence length="484" mass="53027">MNSLPLAALEDWYAFDWGNIALRLGVLLLLLVLNAIFVASEFAIEKIRGVGIEEESRDVEGGDGGNGASAGKVSRRLALARRIAEKPEKYLSVTRMGMTTSTMAIGVLTVPMVVEPVMGVLEMLGWATADEQMAPLFGGVVALLMVLSGLVVFGELVPKSIGIRNPQGTVLQCGWILLVFRRLLYPASFVLEQVAAAVLRAVGVRPVKEGDVVHSSEELQSLIHASGQDTDVTETEREIVVNALELSDLCARDIMTPRSEVVALDMDLPFEEKLQLAIESRHTRFPVVRGHLDSAMGMVHIKDMLKLAAARSGLVELVEDDPVNNLVDIMRPLLPVPEKIKLDRLLEFFLKEHAHLAMVVDEFGGTVGVVFLDDVIAELVGDIHDEFDEEVDEFVKISDDEFLADAALGLYELADVTDLVLNNDQVSTIGGYVTDLLGRVPSKGEKIAVEDFMVTVTRADDRRIRQLHFKRALPDEAALLDTRS</sequence>
<comment type="subcellular location">
    <subcellularLocation>
        <location evidence="1">Cell membrane</location>
        <topology evidence="1">Multi-pass membrane protein</topology>
    </subcellularLocation>
</comment>
<dbReference type="SUPFAM" id="SSF56176">
    <property type="entry name" value="FAD-binding/transporter-associated domain-like"/>
    <property type="match status" value="1"/>
</dbReference>
<feature type="domain" description="CBS" evidence="11">
    <location>
        <begin position="255"/>
        <end position="317"/>
    </location>
</feature>
<feature type="domain" description="CNNM transmembrane" evidence="12">
    <location>
        <begin position="16"/>
        <end position="236"/>
    </location>
</feature>
<keyword evidence="4" id="KW-0677">Repeat</keyword>
<dbReference type="PANTHER" id="PTHR43099:SF2">
    <property type="entry name" value="UPF0053 PROTEIN YRKA"/>
    <property type="match status" value="1"/>
</dbReference>
<evidence type="ECO:0000256" key="6">
    <source>
        <dbReference type="ARBA" id="ARBA00023122"/>
    </source>
</evidence>
<dbReference type="CDD" id="cd04590">
    <property type="entry name" value="CBS_pair_CorC_HlyC_assoc"/>
    <property type="match status" value="1"/>
</dbReference>
<keyword evidence="5 9" id="KW-1133">Transmembrane helix</keyword>
<evidence type="ECO:0000256" key="9">
    <source>
        <dbReference type="PROSITE-ProRule" id="PRU01193"/>
    </source>
</evidence>
<name>A0A7T7F430_9BACT</name>
<dbReference type="GO" id="GO:0050660">
    <property type="term" value="F:flavin adenine dinucleotide binding"/>
    <property type="evidence" value="ECO:0007669"/>
    <property type="project" value="InterPro"/>
</dbReference>
<dbReference type="Gene3D" id="3.30.465.10">
    <property type="match status" value="1"/>
</dbReference>
<evidence type="ECO:0000256" key="7">
    <source>
        <dbReference type="ARBA" id="ARBA00023136"/>
    </source>
</evidence>
<evidence type="ECO:0000259" key="11">
    <source>
        <dbReference type="PROSITE" id="PS51371"/>
    </source>
</evidence>
<evidence type="ECO:0000256" key="8">
    <source>
        <dbReference type="PROSITE-ProRule" id="PRU00703"/>
    </source>
</evidence>
<dbReference type="Pfam" id="PF03471">
    <property type="entry name" value="CorC_HlyC"/>
    <property type="match status" value="1"/>
</dbReference>
<dbReference type="InterPro" id="IPR002550">
    <property type="entry name" value="CNNM"/>
</dbReference>
<dbReference type="KEGG" id="soa:G3M56_006305"/>
<accession>A0A7T7F430</accession>
<evidence type="ECO:0000313" key="14">
    <source>
        <dbReference type="Proteomes" id="UP000475117"/>
    </source>
</evidence>
<dbReference type="InterPro" id="IPR005170">
    <property type="entry name" value="Transptr-assoc_dom"/>
</dbReference>
<dbReference type="Gene3D" id="3.10.580.10">
    <property type="entry name" value="CBS-domain"/>
    <property type="match status" value="1"/>
</dbReference>
<feature type="transmembrane region" description="Helical" evidence="10">
    <location>
        <begin position="134"/>
        <end position="157"/>
    </location>
</feature>
<dbReference type="InterPro" id="IPR044751">
    <property type="entry name" value="Ion_transp-like_CBS"/>
</dbReference>
<evidence type="ECO:0000256" key="10">
    <source>
        <dbReference type="SAM" id="Phobius"/>
    </source>
</evidence>
<dbReference type="AlphaFoldDB" id="A0A7T7F430"/>
<feature type="domain" description="CBS" evidence="11">
    <location>
        <begin position="329"/>
        <end position="386"/>
    </location>
</feature>
<evidence type="ECO:0000256" key="2">
    <source>
        <dbReference type="ARBA" id="ARBA00022475"/>
    </source>
</evidence>
<evidence type="ECO:0000256" key="5">
    <source>
        <dbReference type="ARBA" id="ARBA00022989"/>
    </source>
</evidence>
<dbReference type="GO" id="GO:0005886">
    <property type="term" value="C:plasma membrane"/>
    <property type="evidence" value="ECO:0007669"/>
    <property type="project" value="UniProtKB-SubCell"/>
</dbReference>
<organism evidence="13 14">
    <name type="scientific">Sulfuriroseicoccus oceanibius</name>
    <dbReference type="NCBI Taxonomy" id="2707525"/>
    <lineage>
        <taxon>Bacteria</taxon>
        <taxon>Pseudomonadati</taxon>
        <taxon>Verrucomicrobiota</taxon>
        <taxon>Verrucomicrobiia</taxon>
        <taxon>Verrucomicrobiales</taxon>
        <taxon>Verrucomicrobiaceae</taxon>
        <taxon>Sulfuriroseicoccus</taxon>
    </lineage>
</organism>
<evidence type="ECO:0000313" key="13">
    <source>
        <dbReference type="EMBL" id="QQL46190.1"/>
    </source>
</evidence>
<keyword evidence="7 9" id="KW-0472">Membrane</keyword>
<proteinExistence type="predicted"/>
<keyword evidence="14" id="KW-1185">Reference proteome</keyword>
<dbReference type="PANTHER" id="PTHR43099">
    <property type="entry name" value="UPF0053 PROTEIN YRKA"/>
    <property type="match status" value="1"/>
</dbReference>
<dbReference type="SMART" id="SM01091">
    <property type="entry name" value="CorC_HlyC"/>
    <property type="match status" value="1"/>
</dbReference>
<keyword evidence="3 9" id="KW-0812">Transmembrane</keyword>
<dbReference type="InterPro" id="IPR036318">
    <property type="entry name" value="FAD-bd_PCMH-like_sf"/>
</dbReference>
<dbReference type="EMBL" id="CP066776">
    <property type="protein sequence ID" value="QQL46190.1"/>
    <property type="molecule type" value="Genomic_DNA"/>
</dbReference>
<evidence type="ECO:0000256" key="3">
    <source>
        <dbReference type="ARBA" id="ARBA00022692"/>
    </source>
</evidence>
<evidence type="ECO:0000256" key="1">
    <source>
        <dbReference type="ARBA" id="ARBA00004651"/>
    </source>
</evidence>
<keyword evidence="2" id="KW-1003">Cell membrane</keyword>
<dbReference type="InterPro" id="IPR046342">
    <property type="entry name" value="CBS_dom_sf"/>
</dbReference>
<dbReference type="Proteomes" id="UP000475117">
    <property type="component" value="Chromosome"/>
</dbReference>